<keyword evidence="7" id="KW-0547">Nucleotide-binding</keyword>
<keyword evidence="10" id="KW-0460">Magnesium</keyword>
<dbReference type="GO" id="GO:0015031">
    <property type="term" value="P:protein transport"/>
    <property type="evidence" value="ECO:0007669"/>
    <property type="project" value="UniProtKB-KW"/>
</dbReference>
<keyword evidence="5 22" id="KW-0812">Transmembrane</keyword>
<dbReference type="GO" id="GO:0015662">
    <property type="term" value="F:P-type ion transporter activity"/>
    <property type="evidence" value="ECO:0007669"/>
    <property type="project" value="TreeGrafter"/>
</dbReference>
<evidence type="ECO:0000256" key="14">
    <source>
        <dbReference type="ARBA" id="ARBA00023136"/>
    </source>
</evidence>
<dbReference type="InterPro" id="IPR059000">
    <property type="entry name" value="ATPase_P-type_domA"/>
</dbReference>
<dbReference type="InterPro" id="IPR001757">
    <property type="entry name" value="P_typ_ATPase"/>
</dbReference>
<feature type="domain" description="P-type ATPase A" evidence="23">
    <location>
        <begin position="239"/>
        <end position="331"/>
    </location>
</feature>
<evidence type="ECO:0000256" key="13">
    <source>
        <dbReference type="ARBA" id="ARBA00022989"/>
    </source>
</evidence>
<dbReference type="SFLD" id="SFLDF00027">
    <property type="entry name" value="p-type_atpase"/>
    <property type="match status" value="1"/>
</dbReference>
<dbReference type="SUPFAM" id="SSF81665">
    <property type="entry name" value="Calcium ATPase, transmembrane domain M"/>
    <property type="match status" value="1"/>
</dbReference>
<feature type="region of interest" description="Disordered" evidence="21">
    <location>
        <begin position="836"/>
        <end position="869"/>
    </location>
</feature>
<feature type="transmembrane region" description="Helical" evidence="22">
    <location>
        <begin position="384"/>
        <end position="403"/>
    </location>
</feature>
<dbReference type="FunFam" id="2.70.150.10:FF:000015">
    <property type="entry name" value="Cation-transporting ATPase"/>
    <property type="match status" value="1"/>
</dbReference>
<dbReference type="NCBIfam" id="TIGR01657">
    <property type="entry name" value="P-ATPase-V"/>
    <property type="match status" value="1"/>
</dbReference>
<evidence type="ECO:0000313" key="26">
    <source>
        <dbReference type="Proteomes" id="UP000324632"/>
    </source>
</evidence>
<evidence type="ECO:0000259" key="24">
    <source>
        <dbReference type="Pfam" id="PF23143"/>
    </source>
</evidence>
<evidence type="ECO:0000256" key="15">
    <source>
        <dbReference type="ARBA" id="ARBA00023180"/>
    </source>
</evidence>
<evidence type="ECO:0000256" key="10">
    <source>
        <dbReference type="ARBA" id="ARBA00022842"/>
    </source>
</evidence>
<evidence type="ECO:0000256" key="12">
    <source>
        <dbReference type="ARBA" id="ARBA00022967"/>
    </source>
</evidence>
<keyword evidence="12" id="KW-1278">Translocase</keyword>
<dbReference type="NCBIfam" id="TIGR01494">
    <property type="entry name" value="ATPase_P-type"/>
    <property type="match status" value="1"/>
</dbReference>
<proteinExistence type="inferred from homology"/>
<dbReference type="SUPFAM" id="SSF81653">
    <property type="entry name" value="Calcium ATPase, transduction domain A"/>
    <property type="match status" value="1"/>
</dbReference>
<evidence type="ECO:0000256" key="2">
    <source>
        <dbReference type="ARBA" id="ARBA00006000"/>
    </source>
</evidence>
<dbReference type="InterPro" id="IPR057255">
    <property type="entry name" value="2TM_P5A-ATPase"/>
</dbReference>
<dbReference type="GO" id="GO:0140569">
    <property type="term" value="P:extraction of mislocalized protein from ER membrane"/>
    <property type="evidence" value="ECO:0007669"/>
    <property type="project" value="TreeGrafter"/>
</dbReference>
<keyword evidence="11" id="KW-0653">Protein transport</keyword>
<dbReference type="Gene3D" id="3.40.50.1000">
    <property type="entry name" value="HAD superfamily/HAD-like"/>
    <property type="match status" value="1"/>
</dbReference>
<evidence type="ECO:0000256" key="9">
    <source>
        <dbReference type="ARBA" id="ARBA00022840"/>
    </source>
</evidence>
<dbReference type="SFLD" id="SFLDG00002">
    <property type="entry name" value="C1.7:_P-type_atpase_like"/>
    <property type="match status" value="1"/>
</dbReference>
<accession>A0A5A9N7S9</accession>
<dbReference type="InterPro" id="IPR044492">
    <property type="entry name" value="P_typ_ATPase_HD_dom"/>
</dbReference>
<name>A0A5A9N7S9_9TELE</name>
<keyword evidence="3" id="KW-0813">Transport</keyword>
<keyword evidence="26" id="KW-1185">Reference proteome</keyword>
<dbReference type="InterPro" id="IPR023299">
    <property type="entry name" value="ATPase_P-typ_cyto_dom_N"/>
</dbReference>
<dbReference type="InterPro" id="IPR023298">
    <property type="entry name" value="ATPase_P-typ_TM_dom_sf"/>
</dbReference>
<gene>
    <name evidence="25" type="ORF">E1301_Tti009772</name>
</gene>
<keyword evidence="6" id="KW-0479">Metal-binding</keyword>
<feature type="region of interest" description="Disordered" evidence="21">
    <location>
        <begin position="1132"/>
        <end position="1156"/>
    </location>
</feature>
<dbReference type="InterPro" id="IPR008250">
    <property type="entry name" value="ATPase_P-typ_transduc_dom_A_sf"/>
</dbReference>
<comment type="similarity">
    <text evidence="2">Belongs to the cation transport ATPase (P-type) (TC 3.A.3) family. Type V subfamily.</text>
</comment>
<evidence type="ECO:0000256" key="16">
    <source>
        <dbReference type="ARBA" id="ARBA00048588"/>
    </source>
</evidence>
<feature type="compositionally biased region" description="Basic residues" evidence="21">
    <location>
        <begin position="1195"/>
        <end position="1207"/>
    </location>
</feature>
<keyword evidence="9" id="KW-0067">ATP-binding</keyword>
<protein>
    <recommendedName>
        <fullName evidence="18">Endoplasmic reticulum transmembrane helix translocase</fullName>
    </recommendedName>
    <alternativeName>
        <fullName evidence="19">Endoplasmic reticulum P5A-ATPase</fullName>
    </alternativeName>
</protein>
<dbReference type="GO" id="GO:0046872">
    <property type="term" value="F:metal ion binding"/>
    <property type="evidence" value="ECO:0007669"/>
    <property type="project" value="UniProtKB-KW"/>
</dbReference>
<dbReference type="SFLD" id="SFLDS00003">
    <property type="entry name" value="Haloacid_Dehalogenase"/>
    <property type="match status" value="1"/>
</dbReference>
<dbReference type="PANTHER" id="PTHR45630:SF7">
    <property type="entry name" value="ENDOPLASMIC RETICULUM TRANSMEMBRANE HELIX TRANSLOCASE"/>
    <property type="match status" value="1"/>
</dbReference>
<dbReference type="InterPro" id="IPR006544">
    <property type="entry name" value="P-type_TPase_V"/>
</dbReference>
<dbReference type="GO" id="GO:0140567">
    <property type="term" value="F:membrane protein dislocase activity"/>
    <property type="evidence" value="ECO:0007669"/>
    <property type="project" value="TreeGrafter"/>
</dbReference>
<dbReference type="GO" id="GO:0016887">
    <property type="term" value="F:ATP hydrolysis activity"/>
    <property type="evidence" value="ECO:0007669"/>
    <property type="project" value="InterPro"/>
</dbReference>
<reference evidence="25 26" key="1">
    <citation type="journal article" date="2019" name="Mol. Ecol. Resour.">
        <title>Chromosome-level genome assembly of Triplophysa tibetana, a fish adapted to the harsh high-altitude environment of the Tibetan Plateau.</title>
        <authorList>
            <person name="Yang X."/>
            <person name="Liu H."/>
            <person name="Ma Z."/>
            <person name="Zou Y."/>
            <person name="Zou M."/>
            <person name="Mao Y."/>
            <person name="Li X."/>
            <person name="Wang H."/>
            <person name="Chen T."/>
            <person name="Wang W."/>
            <person name="Yang R."/>
        </authorList>
    </citation>
    <scope>NUCLEOTIDE SEQUENCE [LARGE SCALE GENOMIC DNA]</scope>
    <source>
        <strain evidence="25">TTIB1903HZAU</strain>
        <tissue evidence="25">Muscle</tissue>
    </source>
</reference>
<evidence type="ECO:0000256" key="11">
    <source>
        <dbReference type="ARBA" id="ARBA00022927"/>
    </source>
</evidence>
<keyword evidence="15" id="KW-0325">Glycoprotein</keyword>
<dbReference type="SUPFAM" id="SSF81660">
    <property type="entry name" value="Metal cation-transporting ATPase, ATP-binding domain N"/>
    <property type="match status" value="1"/>
</dbReference>
<feature type="coiled-coil region" evidence="20">
    <location>
        <begin position="877"/>
        <end position="904"/>
    </location>
</feature>
<dbReference type="GO" id="GO:0019829">
    <property type="term" value="F:ATPase-coupled monoatomic cation transmembrane transporter activity"/>
    <property type="evidence" value="ECO:0007669"/>
    <property type="project" value="TreeGrafter"/>
</dbReference>
<dbReference type="FunFam" id="3.40.50.1000:FF:000056">
    <property type="entry name" value="Cation-transporting ATPase"/>
    <property type="match status" value="1"/>
</dbReference>
<dbReference type="InterPro" id="IPR023214">
    <property type="entry name" value="HAD_sf"/>
</dbReference>
<dbReference type="PRINTS" id="PR00119">
    <property type="entry name" value="CATATPASE"/>
</dbReference>
<feature type="domain" description="P5A-ATPase transmembrane helical hairpin" evidence="24">
    <location>
        <begin position="40"/>
        <end position="108"/>
    </location>
</feature>
<evidence type="ECO:0000256" key="20">
    <source>
        <dbReference type="SAM" id="Coils"/>
    </source>
</evidence>
<evidence type="ECO:0000256" key="3">
    <source>
        <dbReference type="ARBA" id="ARBA00022448"/>
    </source>
</evidence>
<dbReference type="Gene3D" id="2.70.150.10">
    <property type="entry name" value="Calcium-transporting ATPase, cytoplasmic transduction domain A"/>
    <property type="match status" value="1"/>
</dbReference>
<evidence type="ECO:0000313" key="25">
    <source>
        <dbReference type="EMBL" id="KAA0705363.1"/>
    </source>
</evidence>
<comment type="subcellular location">
    <subcellularLocation>
        <location evidence="1">Endoplasmic reticulum membrane</location>
        <topology evidence="1">Multi-pass membrane protein</topology>
    </subcellularLocation>
</comment>
<comment type="catalytic activity">
    <reaction evidence="16">
        <text>[protein]-with a C-terminal TM segment(out) + ATP + H2O = [protein]-with a C-terminal TM segment(in) + ADP + phosphate + H(+)</text>
        <dbReference type="Rhea" id="RHEA:66168"/>
        <dbReference type="Rhea" id="RHEA-COMP:16963"/>
        <dbReference type="ChEBI" id="CHEBI:15377"/>
        <dbReference type="ChEBI" id="CHEBI:15378"/>
        <dbReference type="ChEBI" id="CHEBI:30616"/>
        <dbReference type="ChEBI" id="CHEBI:43474"/>
        <dbReference type="ChEBI" id="CHEBI:90782"/>
        <dbReference type="ChEBI" id="CHEBI:456216"/>
    </reaction>
</comment>
<dbReference type="PANTHER" id="PTHR45630">
    <property type="entry name" value="CATION-TRANSPORTING ATPASE-RELATED"/>
    <property type="match status" value="1"/>
</dbReference>
<evidence type="ECO:0000256" key="22">
    <source>
        <dbReference type="SAM" id="Phobius"/>
    </source>
</evidence>
<evidence type="ECO:0000256" key="21">
    <source>
        <dbReference type="SAM" id="MobiDB-lite"/>
    </source>
</evidence>
<dbReference type="FunFam" id="3.40.1110.10:FF:000014">
    <property type="entry name" value="Cation-transporting ATPase"/>
    <property type="match status" value="1"/>
</dbReference>
<dbReference type="InterPro" id="IPR047820">
    <property type="entry name" value="P5A-type_ATPase"/>
</dbReference>
<keyword evidence="4" id="KW-0597">Phosphoprotein</keyword>
<evidence type="ECO:0000256" key="1">
    <source>
        <dbReference type="ARBA" id="ARBA00004477"/>
    </source>
</evidence>
<comment type="caution">
    <text evidence="25">The sequence shown here is derived from an EMBL/GenBank/DDBJ whole genome shotgun (WGS) entry which is preliminary data.</text>
</comment>
<evidence type="ECO:0000259" key="23">
    <source>
        <dbReference type="Pfam" id="PF00122"/>
    </source>
</evidence>
<organism evidence="25 26">
    <name type="scientific">Triplophysa tibetana</name>
    <dbReference type="NCBI Taxonomy" id="1572043"/>
    <lineage>
        <taxon>Eukaryota</taxon>
        <taxon>Metazoa</taxon>
        <taxon>Chordata</taxon>
        <taxon>Craniata</taxon>
        <taxon>Vertebrata</taxon>
        <taxon>Euteleostomi</taxon>
        <taxon>Actinopterygii</taxon>
        <taxon>Neopterygii</taxon>
        <taxon>Teleostei</taxon>
        <taxon>Ostariophysi</taxon>
        <taxon>Cypriniformes</taxon>
        <taxon>Nemacheilidae</taxon>
        <taxon>Triplophysa</taxon>
    </lineage>
</organism>
<evidence type="ECO:0000256" key="8">
    <source>
        <dbReference type="ARBA" id="ARBA00022824"/>
    </source>
</evidence>
<evidence type="ECO:0000256" key="5">
    <source>
        <dbReference type="ARBA" id="ARBA00022692"/>
    </source>
</evidence>
<dbReference type="GO" id="GO:0006874">
    <property type="term" value="P:intracellular calcium ion homeostasis"/>
    <property type="evidence" value="ECO:0007669"/>
    <property type="project" value="TreeGrafter"/>
</dbReference>
<evidence type="ECO:0000256" key="7">
    <source>
        <dbReference type="ARBA" id="ARBA00022741"/>
    </source>
</evidence>
<dbReference type="Proteomes" id="UP000324632">
    <property type="component" value="Chromosome 21"/>
</dbReference>
<evidence type="ECO:0000256" key="4">
    <source>
        <dbReference type="ARBA" id="ARBA00022553"/>
    </source>
</evidence>
<evidence type="ECO:0000256" key="18">
    <source>
        <dbReference type="ARBA" id="ARBA00067401"/>
    </source>
</evidence>
<dbReference type="PROSITE" id="PS00154">
    <property type="entry name" value="ATPASE_E1_E2"/>
    <property type="match status" value="1"/>
</dbReference>
<evidence type="ECO:0000256" key="17">
    <source>
        <dbReference type="ARBA" id="ARBA00059755"/>
    </source>
</evidence>
<feature type="region of interest" description="Disordered" evidence="21">
    <location>
        <begin position="1"/>
        <end position="20"/>
    </location>
</feature>
<dbReference type="CDD" id="cd07543">
    <property type="entry name" value="P-type_ATPase_cation"/>
    <property type="match status" value="1"/>
</dbReference>
<feature type="region of interest" description="Disordered" evidence="21">
    <location>
        <begin position="1186"/>
        <end position="1210"/>
    </location>
</feature>
<evidence type="ECO:0000256" key="19">
    <source>
        <dbReference type="ARBA" id="ARBA00083273"/>
    </source>
</evidence>
<comment type="function">
    <text evidence="17">Endoplasmic reticulum translocase required to remove mitochondrial transmembrane proteins mistargeted to the endoplasmic reticulum. Acts as a dislocase that mediates the ATP-dependent extraction of mislocalized mitochondrial transmembrane proteins from the endoplasmic reticulum membrane. Specifically binds mitochondrial tail-anchored transmembrane proteins: has an atypically large substrate-binding pocket that recognizes and binds moderately hydrophobic transmembranes with short hydrophilic lumenal domains.</text>
</comment>
<dbReference type="SUPFAM" id="SSF56784">
    <property type="entry name" value="HAD-like"/>
    <property type="match status" value="1"/>
</dbReference>
<dbReference type="GO" id="GO:0005524">
    <property type="term" value="F:ATP binding"/>
    <property type="evidence" value="ECO:0007669"/>
    <property type="project" value="UniProtKB-KW"/>
</dbReference>
<dbReference type="Pfam" id="PF23143">
    <property type="entry name" value="2TM_P5A-ATPase"/>
    <property type="match status" value="1"/>
</dbReference>
<evidence type="ECO:0000256" key="6">
    <source>
        <dbReference type="ARBA" id="ARBA00022723"/>
    </source>
</evidence>
<keyword evidence="13 22" id="KW-1133">Transmembrane helix</keyword>
<dbReference type="InterPro" id="IPR036412">
    <property type="entry name" value="HAD-like_sf"/>
</dbReference>
<feature type="transmembrane region" description="Helical" evidence="22">
    <location>
        <begin position="43"/>
        <end position="63"/>
    </location>
</feature>
<keyword evidence="14 22" id="KW-0472">Membrane</keyword>
<keyword evidence="20" id="KW-0175">Coiled coil</keyword>
<dbReference type="GO" id="GO:0005789">
    <property type="term" value="C:endoplasmic reticulum membrane"/>
    <property type="evidence" value="ECO:0007669"/>
    <property type="project" value="UniProtKB-SubCell"/>
</dbReference>
<feature type="transmembrane region" description="Helical" evidence="22">
    <location>
        <begin position="75"/>
        <end position="97"/>
    </location>
</feature>
<keyword evidence="8" id="KW-0256">Endoplasmic reticulum</keyword>
<dbReference type="Gene3D" id="3.40.1110.10">
    <property type="entry name" value="Calcium-transporting ATPase, cytoplasmic domain N"/>
    <property type="match status" value="1"/>
</dbReference>
<sequence length="1460" mass="162880">MDEAKKEGNMAADGVNGPVDAQTRAHSDELVRSVSLHSRRPRVLHGTVFPFLLLYPGCFYMWFGVYGASEYVEAGLLALAALGIAHVLTMLSGYWSVHAHCWLTCSKESDPGKATFAKVIPTPNNGSAELVPLLRDKEEDGEEILCFEFQKIRYVFDSKEKRCFLPVTFPINQPDELLPELERLSRGVSVFCVGLWCLDEYWYYSVFTLFMLVAFEASLVQQQMRNMSEIRRMGNKPYMIQVYRNRKWRPVSSDELVPGDIVSVGRSPQDNLVPCDVLLLRGRCIVDEAMLTGESVPQMKEPVEDLDPERILDPQVDSRLHVISGGTKVVQHSPPLRASIGLKPVDNGCVAYVLRTGFYTSQGKLLRTILFGVKRVTANNLETFIFILFLLVFAIAAAVYVWVEGTKDLSRNKYKLFLECTLILTSVVPPELPIELSLAVNTSLIALAKLYVFCTEPFRIPFAGKVEICCFDKTGTLTSDSLVVRGVAGLREGKELTPVSEIPVETHRVVATCHSLVTLDDGQLVGDPLEKAMLTAADWTLTKDEKVFPRNIKTPGLKIHQRFHFASSLKRMSVLGSYERLGSTELCYISTVKGAPETLRNMFSERPDSYDEVHREMSREGARVLALGYKEMGYLNHQQVREVTRDMLECHLRFAGFMVVSCPLKIDSKSVIREIQEASHHGRSNIPLCVQVVMITGDNPLTACHVARELHFIQKEHTLVLQQGPSQAADWQWESIDGSVQLPLPHTSVPDLISRYDLCVTGEGLARLTYDPSLLNGLLPHVRVFARVSPKQKEFVITSLKGLGFVTLMCGDGTNDVGALKHAHIGVALLANAPERIPEKRKRNKDKEGSSVDPKPALPVTSSGMKLSSRGARHRLIAQKEEQLAAQKERISQVLRELEEDQIQVVKLGDASIAAPFTSKLSSIQCICHVIKQGRCTLVTTLQMFKILALNALVLAYSQSVLYLEGVKFSDFQATLQGLLLAGCFLFISRSKPLKTLSKERPLPNIFNLYTVLTVLLQFAVHFCSLVYLYKGAQSRSPPRSEQFADLYKEFEPSLINSTVYIMSMAMQMATFAINYKGHPFMESLSENRPLLYSIGISGLAIVGLLTGSSPEFNEQFALVDIPTEVSEVSHGIKRPHDSNHISGPPQKSPCTSPAPAVMQTLGEEQQSKDPKLICVEDAVRESIIVEPAPEPSSRRKSWRRSSRGRRSLPTFQSTSKLLCESISLSLSDNERLDMLMKAAMQNTVKRVKNSLYTIPGVEIEILQTQVESLNEQWDTAAKEISTETQNLLSSVDSDPAVKEITSPIQDDINRLQAETISWESLLNKHRTKADELNKCVERGEEKGVPLDQSCLGKSSQSQLIQSKPDYKAVLMRQQKVLRNMELVRLSQVAALVCALLTYCVVCSSVSARSGAFDHRGRKSRRGGERKREGKVFLQQHHGLGRNQLSRVGWDGAERFHSEP</sequence>
<dbReference type="EMBL" id="SOYY01000021">
    <property type="protein sequence ID" value="KAA0705363.1"/>
    <property type="molecule type" value="Genomic_DNA"/>
</dbReference>
<dbReference type="InterPro" id="IPR018303">
    <property type="entry name" value="ATPase_P-typ_P_site"/>
</dbReference>
<dbReference type="Pfam" id="PF00122">
    <property type="entry name" value="E1-E2_ATPase"/>
    <property type="match status" value="1"/>
</dbReference>